<dbReference type="OrthoDB" id="28713at2"/>
<feature type="compositionally biased region" description="Basic and acidic residues" evidence="3">
    <location>
        <begin position="1362"/>
        <end position="1388"/>
    </location>
</feature>
<name>A0A428N2I8_9BACI</name>
<gene>
    <name evidence="5" type="ORF">D7Z54_14570</name>
</gene>
<feature type="region of interest" description="Disordered" evidence="3">
    <location>
        <begin position="1557"/>
        <end position="1607"/>
    </location>
</feature>
<dbReference type="PANTHER" id="PTHR37813:SF1">
    <property type="entry name" value="FELS-2 PROPHAGE PROTEIN"/>
    <property type="match status" value="1"/>
</dbReference>
<sequence length="1711" mass="190067">MAEEVGSLKIDLGIDTADFSRSMTDINRKLRGLNSEFKANTAGSDEYDKSLKGLRTRSDYLNDTLTLQRTRMEQLKREYDKSVQTKGRDAKETENLAIRYNNASKSMQRTEKQLGDVNADIDKQTDSWRKLGGQIEDLQGPLQGIGSTLQDVGTGLTAGVTAPMLGAGAAAGTMANDFDQAQGRLQAQLGATAERAENLADIGQDLWENAFGQSVEEATGAVARADQYLQDLSDEQLREVSEQAFILRDTFDYDIQESLRSARTLVTNFGVEGAEAFDYITRAAQESGDYSQDLLDTINEYSPNFKAAGMDINNMFDILMRGADAGAWNMDKVADSVREFNTRAQDGSKATNEAFERIGFNAEDMAQKMAEGGDDGEKAFMATVSALAAMEDPLERNKAGVDLFGSMWEDLEGDVITSLAGAESKLGDVEGATKKAGDAVYDNFGTRATEVWREFQSDLEPVGEIVLELAEEWLPKLADGLEEVTGWFNNLSEEGQKTVLAIGGIGAAAGPAIATLGTFSMGLGSLAGAAGKVVKGLGGRAGIAGAARAIPGPVGIAATAVLGLGTAAWKVNEAMQENKEVNLEAAETMQNNIGTLDQQVERWRSLDDANKLTNDEMLQFIDNQKELEEVTDPETIMRLQQEQDNLQAKSGLSNDQLNKFIDVNKRITDQVPGVTGEIGKYGDVYIDNMDKVEQYNDSQREALRLELEAQKENAEDKKAENLKEYKNLQDEVNERVSKRSDLSDELQQKEEALEEAQKRKNEEWAKTGELNAQERAETQNALKDARDEYDTAKLIYETNQDDLQTARESLSTTGQELGELDNVYRKLIDIELEQAGYNTKKGEGLQTVKDEISELQAKKASLELNTNESTKQTQSYRDQIAEIEGQISQLDGVRDSIVDLQDESEELNSVLSGDVNKEVTIDYIENKPAGGVPGVVNSNIDRVLSNVEGYATGTDSAPGGAAIVGEEGPELVNLPKGAQVFTADETKRMQREMPREFQAAGVSLSSNLAAGIDSGISAVSTSVSNVMDEAKDTADQYSGKETGKRFVSSIVEGIQEEESMSDVNISSLVSGAREASMAGPNRSAIQKTRDIRDSNIQLLEQEISLLEQEGASQDDLNKAKEKQAELDALRSQKAQEYQNRIRDEQAILKELKQAYEEGNITQSHYNQAVAEITTNMNDLRVEASQLNQTIGEEQAEALRESEQAMKEKEQAIEEQQQKLKEYAREAANAFQSTANDQMNAYDTAMEEQAQALQEKTQKAIDSFNAETDAYLEELSKQEEETLNSFDRQTEAHEQATNRQIENIKRKREEEIGAIDDQLSNMDEEDQQYDRDQQRAEWDTQRGDMEHRLEVARFMGDQDTEDEVKKERKELEDEIADQQREWERSDKRDALKAEQERIKEEAALRVEEKENELADYQEKRENEREHLEKKFTQRQEAYEKERARELERLEEERAREEEVFQQDYEKQQERFTALSEQLTQHVADGKMTQEQANAAWLQAVEDVGNEEVAQQIENQERTKEELNKYVEDYVNIGESYGDGMIDGLVGTLKDRLSEVKSAASNLTDSSSESNSNNSRGGGGSSDSSNDDYDPLDPVRDAHPENYENDDDPIMAYDKFHDGGWVGKAMQGLKGNEIPAILEKGEFVLSKKMLSAIGSAEPNFPDMDKIGDAIASHMPQQQSQPVYVYIGNEQITDFVMTDAMGQSKQTSRQRGGN</sequence>
<dbReference type="Proteomes" id="UP000275076">
    <property type="component" value="Unassembled WGS sequence"/>
</dbReference>
<protein>
    <recommendedName>
        <fullName evidence="4">Phage tail tape measure protein domain-containing protein</fullName>
    </recommendedName>
</protein>
<feature type="coiled-coil region" evidence="2">
    <location>
        <begin position="695"/>
        <end position="795"/>
    </location>
</feature>
<feature type="coiled-coil region" evidence="2">
    <location>
        <begin position="1089"/>
        <end position="1232"/>
    </location>
</feature>
<feature type="compositionally biased region" description="Basic and acidic residues" evidence="3">
    <location>
        <begin position="1591"/>
        <end position="1600"/>
    </location>
</feature>
<evidence type="ECO:0000256" key="1">
    <source>
        <dbReference type="ARBA" id="ARBA00022612"/>
    </source>
</evidence>
<reference evidence="5 6" key="1">
    <citation type="submission" date="2018-10" db="EMBL/GenBank/DDBJ databases">
        <title>Draft genome sequence of Bacillus salarius IM0101, isolated from a hypersaline soil in Inner Mongolia, China.</title>
        <authorList>
            <person name="Yamprayoonswat W."/>
            <person name="Boonvisut S."/>
            <person name="Jumpathong W."/>
            <person name="Sittihan S."/>
            <person name="Ruangsuj P."/>
            <person name="Wanthongcharoen S."/>
            <person name="Thongpramul N."/>
            <person name="Pimmason S."/>
            <person name="Yu B."/>
            <person name="Yasawong M."/>
        </authorList>
    </citation>
    <scope>NUCLEOTIDE SEQUENCE [LARGE SCALE GENOMIC DNA]</scope>
    <source>
        <strain evidence="5 6">IM0101</strain>
    </source>
</reference>
<evidence type="ECO:0000313" key="5">
    <source>
        <dbReference type="EMBL" id="RSL32670.1"/>
    </source>
</evidence>
<feature type="coiled-coil region" evidence="2">
    <location>
        <begin position="845"/>
        <end position="872"/>
    </location>
</feature>
<feature type="compositionally biased region" description="Low complexity" evidence="3">
    <location>
        <begin position="1563"/>
        <end position="1573"/>
    </location>
</feature>
<feature type="compositionally biased region" description="Basic and acidic residues" evidence="3">
    <location>
        <begin position="1327"/>
        <end position="1350"/>
    </location>
</feature>
<keyword evidence="1" id="KW-1188">Viral release from host cell</keyword>
<dbReference type="Pfam" id="PF10145">
    <property type="entry name" value="PhageMin_Tail"/>
    <property type="match status" value="1"/>
</dbReference>
<evidence type="ECO:0000313" key="6">
    <source>
        <dbReference type="Proteomes" id="UP000275076"/>
    </source>
</evidence>
<comment type="caution">
    <text evidence="5">The sequence shown here is derived from an EMBL/GenBank/DDBJ whole genome shotgun (WGS) entry which is preliminary data.</text>
</comment>
<accession>A0A428N2I8</accession>
<feature type="domain" description="Phage tail tape measure protein" evidence="4">
    <location>
        <begin position="210"/>
        <end position="405"/>
    </location>
</feature>
<organism evidence="5 6">
    <name type="scientific">Salibacterium salarium</name>
    <dbReference type="NCBI Taxonomy" id="284579"/>
    <lineage>
        <taxon>Bacteria</taxon>
        <taxon>Bacillati</taxon>
        <taxon>Bacillota</taxon>
        <taxon>Bacilli</taxon>
        <taxon>Bacillales</taxon>
        <taxon>Bacillaceae</taxon>
    </lineage>
</organism>
<evidence type="ECO:0000256" key="3">
    <source>
        <dbReference type="SAM" id="MobiDB-lite"/>
    </source>
</evidence>
<dbReference type="EMBL" id="RBVX01000013">
    <property type="protein sequence ID" value="RSL32670.1"/>
    <property type="molecule type" value="Genomic_DNA"/>
</dbReference>
<feature type="coiled-coil region" evidence="2">
    <location>
        <begin position="1504"/>
        <end position="1531"/>
    </location>
</feature>
<dbReference type="InterPro" id="IPR010090">
    <property type="entry name" value="Phage_tape_meas"/>
</dbReference>
<feature type="compositionally biased region" description="Basic and acidic residues" evidence="3">
    <location>
        <begin position="1287"/>
        <end position="1310"/>
    </location>
</feature>
<feature type="region of interest" description="Disordered" evidence="3">
    <location>
        <begin position="1277"/>
        <end position="1388"/>
    </location>
</feature>
<evidence type="ECO:0000256" key="2">
    <source>
        <dbReference type="SAM" id="Coils"/>
    </source>
</evidence>
<evidence type="ECO:0000259" key="4">
    <source>
        <dbReference type="Pfam" id="PF10145"/>
    </source>
</evidence>
<feature type="region of interest" description="Disordered" evidence="3">
    <location>
        <begin position="1407"/>
        <end position="1437"/>
    </location>
</feature>
<proteinExistence type="predicted"/>
<dbReference type="PANTHER" id="PTHR37813">
    <property type="entry name" value="FELS-2 PROPHAGE PROTEIN"/>
    <property type="match status" value="1"/>
</dbReference>
<keyword evidence="2" id="KW-0175">Coiled coil</keyword>
<keyword evidence="6" id="KW-1185">Reference proteome</keyword>